<accession>K6ZFT2</accession>
<organism evidence="5 6">
    <name type="scientific">Paraglaciecola polaris LMG 21857</name>
    <dbReference type="NCBI Taxonomy" id="1129793"/>
    <lineage>
        <taxon>Bacteria</taxon>
        <taxon>Pseudomonadati</taxon>
        <taxon>Pseudomonadota</taxon>
        <taxon>Gammaproteobacteria</taxon>
        <taxon>Alteromonadales</taxon>
        <taxon>Alteromonadaceae</taxon>
        <taxon>Paraglaciecola</taxon>
    </lineage>
</organism>
<dbReference type="GO" id="GO:1902201">
    <property type="term" value="P:negative regulation of bacterial-type flagellum-dependent cell motility"/>
    <property type="evidence" value="ECO:0007669"/>
    <property type="project" value="TreeGrafter"/>
</dbReference>
<sequence length="307" mass="34610">MSRVIMSNAFTQDDFLCGCLVTDSERKIVYVNGYFEREWGWTSALLLGKNSDSLFTRSSCIFYESYIVPVLSIQKRFDEIQLALLSAKGERIPVIANARLNNEQDLTFWSLFSATKRDRLYEELVEARNALHEQSLALKALSITDELTGLLNRREIKHRADVILNLAKRTLKPMSLLMMDVDHFKRINDNHGHQQGDEVLQALSQVLQQVARDSDIVGRFGGEEFVLILPNTDAACAQVFCQRLHKGISAMQVTGGPITVSIGISSELIGQKTTFEYFVRLADAALYRAKLAGRNRSVLYSEHDSGQ</sequence>
<comment type="caution">
    <text evidence="5">The sequence shown here is derived from an EMBL/GenBank/DDBJ whole genome shotgun (WGS) entry which is preliminary data.</text>
</comment>
<evidence type="ECO:0000256" key="3">
    <source>
        <dbReference type="ARBA" id="ARBA00034247"/>
    </source>
</evidence>
<dbReference type="NCBIfam" id="TIGR00229">
    <property type="entry name" value="sensory_box"/>
    <property type="match status" value="1"/>
</dbReference>
<dbReference type="SUPFAM" id="SSF55073">
    <property type="entry name" value="Nucleotide cyclase"/>
    <property type="match status" value="1"/>
</dbReference>
<comment type="catalytic activity">
    <reaction evidence="3">
        <text>2 GTP = 3',3'-c-di-GMP + 2 diphosphate</text>
        <dbReference type="Rhea" id="RHEA:24898"/>
        <dbReference type="ChEBI" id="CHEBI:33019"/>
        <dbReference type="ChEBI" id="CHEBI:37565"/>
        <dbReference type="ChEBI" id="CHEBI:58805"/>
        <dbReference type="EC" id="2.7.7.65"/>
    </reaction>
</comment>
<dbReference type="NCBIfam" id="TIGR00254">
    <property type="entry name" value="GGDEF"/>
    <property type="match status" value="1"/>
</dbReference>
<dbReference type="STRING" id="1129793.GPLA_4002"/>
<dbReference type="PANTHER" id="PTHR45138">
    <property type="entry name" value="REGULATORY COMPONENTS OF SENSORY TRANSDUCTION SYSTEM"/>
    <property type="match status" value="1"/>
</dbReference>
<feature type="domain" description="GGDEF" evidence="4">
    <location>
        <begin position="172"/>
        <end position="302"/>
    </location>
</feature>
<dbReference type="InterPro" id="IPR000160">
    <property type="entry name" value="GGDEF_dom"/>
</dbReference>
<evidence type="ECO:0000256" key="1">
    <source>
        <dbReference type="ARBA" id="ARBA00001946"/>
    </source>
</evidence>
<reference evidence="6" key="1">
    <citation type="journal article" date="2014" name="Environ. Microbiol.">
        <title>Comparative genomics of the marine bacterial genus Glaciecola reveals the high degree of genomic diversity and genomic characteristic for cold adaptation.</title>
        <authorList>
            <person name="Qin Q.L."/>
            <person name="Xie B.B."/>
            <person name="Yu Y."/>
            <person name="Shu Y.L."/>
            <person name="Rong J.C."/>
            <person name="Zhang Y.J."/>
            <person name="Zhao D.L."/>
            <person name="Chen X.L."/>
            <person name="Zhang X.Y."/>
            <person name="Chen B."/>
            <person name="Zhou B.C."/>
            <person name="Zhang Y.Z."/>
        </authorList>
    </citation>
    <scope>NUCLEOTIDE SEQUENCE [LARGE SCALE GENOMIC DNA]</scope>
    <source>
        <strain evidence="6">LMG 21857</strain>
    </source>
</reference>
<comment type="cofactor">
    <cofactor evidence="1">
        <name>Mg(2+)</name>
        <dbReference type="ChEBI" id="CHEBI:18420"/>
    </cofactor>
</comment>
<keyword evidence="6" id="KW-1185">Reference proteome</keyword>
<dbReference type="SMART" id="SM00267">
    <property type="entry name" value="GGDEF"/>
    <property type="match status" value="1"/>
</dbReference>
<dbReference type="RefSeq" id="WP_007106646.1">
    <property type="nucleotide sequence ID" value="NZ_BAER01000118.1"/>
</dbReference>
<dbReference type="GO" id="GO:0052621">
    <property type="term" value="F:diguanylate cyclase activity"/>
    <property type="evidence" value="ECO:0007669"/>
    <property type="project" value="UniProtKB-EC"/>
</dbReference>
<gene>
    <name evidence="5" type="ORF">GPLA_4002</name>
</gene>
<dbReference type="InterPro" id="IPR035965">
    <property type="entry name" value="PAS-like_dom_sf"/>
</dbReference>
<dbReference type="InterPro" id="IPR043128">
    <property type="entry name" value="Rev_trsase/Diguanyl_cyclase"/>
</dbReference>
<protein>
    <recommendedName>
        <fullName evidence="2">diguanylate cyclase</fullName>
        <ecNumber evidence="2">2.7.7.65</ecNumber>
    </recommendedName>
</protein>
<evidence type="ECO:0000313" key="5">
    <source>
        <dbReference type="EMBL" id="GAC34881.1"/>
    </source>
</evidence>
<evidence type="ECO:0000313" key="6">
    <source>
        <dbReference type="Proteomes" id="UP000006322"/>
    </source>
</evidence>
<dbReference type="GO" id="GO:0005886">
    <property type="term" value="C:plasma membrane"/>
    <property type="evidence" value="ECO:0007669"/>
    <property type="project" value="TreeGrafter"/>
</dbReference>
<dbReference type="CDD" id="cd01949">
    <property type="entry name" value="GGDEF"/>
    <property type="match status" value="1"/>
</dbReference>
<dbReference type="InterPro" id="IPR029787">
    <property type="entry name" value="Nucleotide_cyclase"/>
</dbReference>
<dbReference type="InterPro" id="IPR050469">
    <property type="entry name" value="Diguanylate_Cyclase"/>
</dbReference>
<dbReference type="PANTHER" id="PTHR45138:SF9">
    <property type="entry name" value="DIGUANYLATE CYCLASE DGCM-RELATED"/>
    <property type="match status" value="1"/>
</dbReference>
<dbReference type="Pfam" id="PF00990">
    <property type="entry name" value="GGDEF"/>
    <property type="match status" value="1"/>
</dbReference>
<dbReference type="Gene3D" id="3.30.450.20">
    <property type="entry name" value="PAS domain"/>
    <property type="match status" value="1"/>
</dbReference>
<evidence type="ECO:0000256" key="2">
    <source>
        <dbReference type="ARBA" id="ARBA00012528"/>
    </source>
</evidence>
<evidence type="ECO:0000259" key="4">
    <source>
        <dbReference type="PROSITE" id="PS50887"/>
    </source>
</evidence>
<dbReference type="PROSITE" id="PS50887">
    <property type="entry name" value="GGDEF"/>
    <property type="match status" value="1"/>
</dbReference>
<dbReference type="EC" id="2.7.7.65" evidence="2"/>
<dbReference type="AlphaFoldDB" id="K6ZFT2"/>
<dbReference type="SUPFAM" id="SSF55785">
    <property type="entry name" value="PYP-like sensor domain (PAS domain)"/>
    <property type="match status" value="1"/>
</dbReference>
<dbReference type="Gene3D" id="3.30.70.270">
    <property type="match status" value="1"/>
</dbReference>
<dbReference type="OrthoDB" id="5620448at2"/>
<dbReference type="InterPro" id="IPR000014">
    <property type="entry name" value="PAS"/>
</dbReference>
<proteinExistence type="predicted"/>
<dbReference type="FunFam" id="3.30.70.270:FF:000001">
    <property type="entry name" value="Diguanylate cyclase domain protein"/>
    <property type="match status" value="1"/>
</dbReference>
<dbReference type="EMBL" id="BAER01000118">
    <property type="protein sequence ID" value="GAC34881.1"/>
    <property type="molecule type" value="Genomic_DNA"/>
</dbReference>
<name>K6ZFT2_9ALTE</name>
<dbReference type="GO" id="GO:0043709">
    <property type="term" value="P:cell adhesion involved in single-species biofilm formation"/>
    <property type="evidence" value="ECO:0007669"/>
    <property type="project" value="TreeGrafter"/>
</dbReference>
<dbReference type="Proteomes" id="UP000006322">
    <property type="component" value="Unassembled WGS sequence"/>
</dbReference>